<feature type="compositionally biased region" description="Polar residues" evidence="1">
    <location>
        <begin position="134"/>
        <end position="150"/>
    </location>
</feature>
<evidence type="ECO:0000313" key="2">
    <source>
        <dbReference type="EMBL" id="GGC09369.1"/>
    </source>
</evidence>
<comment type="caution">
    <text evidence="2">The sequence shown here is derived from an EMBL/GenBank/DDBJ whole genome shotgun (WGS) entry which is preliminary data.</text>
</comment>
<feature type="region of interest" description="Disordered" evidence="1">
    <location>
        <begin position="1"/>
        <end position="40"/>
    </location>
</feature>
<gene>
    <name evidence="2" type="ORF">GCM10011363_27520</name>
</gene>
<reference evidence="3" key="1">
    <citation type="journal article" date="2019" name="Int. J. Syst. Evol. Microbiol.">
        <title>The Global Catalogue of Microorganisms (GCM) 10K type strain sequencing project: providing services to taxonomists for standard genome sequencing and annotation.</title>
        <authorList>
            <consortium name="The Broad Institute Genomics Platform"/>
            <consortium name="The Broad Institute Genome Sequencing Center for Infectious Disease"/>
            <person name="Wu L."/>
            <person name="Ma J."/>
        </authorList>
    </citation>
    <scope>NUCLEOTIDE SEQUENCE [LARGE SCALE GENOMIC DNA]</scope>
    <source>
        <strain evidence="3">CGMCC 1.12478</strain>
    </source>
</reference>
<evidence type="ECO:0000313" key="3">
    <source>
        <dbReference type="Proteomes" id="UP000645462"/>
    </source>
</evidence>
<feature type="compositionally biased region" description="Basic and acidic residues" evidence="1">
    <location>
        <begin position="20"/>
        <end position="38"/>
    </location>
</feature>
<accession>A0ABQ1KSB7</accession>
<name>A0ABQ1KSB7_9RHOB</name>
<dbReference type="EMBL" id="BMFC01000007">
    <property type="protein sequence ID" value="GGC09369.1"/>
    <property type="molecule type" value="Genomic_DNA"/>
</dbReference>
<feature type="compositionally biased region" description="Polar residues" evidence="1">
    <location>
        <begin position="101"/>
        <end position="111"/>
    </location>
</feature>
<dbReference type="Proteomes" id="UP000645462">
    <property type="component" value="Unassembled WGS sequence"/>
</dbReference>
<feature type="region of interest" description="Disordered" evidence="1">
    <location>
        <begin position="91"/>
        <end position="116"/>
    </location>
</feature>
<evidence type="ECO:0000256" key="1">
    <source>
        <dbReference type="SAM" id="MobiDB-lite"/>
    </source>
</evidence>
<feature type="region of interest" description="Disordered" evidence="1">
    <location>
        <begin position="129"/>
        <end position="150"/>
    </location>
</feature>
<sequence>MDRSWQVESPRNGPCAKNRGTKEQDKCNLPDQSLEKHGLAGNDQSRLRACANCPANIAEHTSGEKLVHDLREIIFPDSLLSGQNEAQLRCGQLPAKRGQHELSSQRNQSRQKPSELCSDKMVNRALSIRHTPKQDQQPNGDSELKANSQDPYHALASPVLRRIGETLQNTIPHLVHGNHRCIG</sequence>
<protein>
    <submittedName>
        <fullName evidence="2">Uncharacterized protein</fullName>
    </submittedName>
</protein>
<proteinExistence type="predicted"/>
<keyword evidence="3" id="KW-1185">Reference proteome</keyword>
<organism evidence="2 3">
    <name type="scientific">Marivita lacus</name>
    <dbReference type="NCBI Taxonomy" id="1323742"/>
    <lineage>
        <taxon>Bacteria</taxon>
        <taxon>Pseudomonadati</taxon>
        <taxon>Pseudomonadota</taxon>
        <taxon>Alphaproteobacteria</taxon>
        <taxon>Rhodobacterales</taxon>
        <taxon>Roseobacteraceae</taxon>
        <taxon>Marivita</taxon>
    </lineage>
</organism>